<reference evidence="1" key="1">
    <citation type="submission" date="2014-09" db="EMBL/GenBank/DDBJ databases">
        <authorList>
            <person name="Magalhaes I.L.F."/>
            <person name="Oliveira U."/>
            <person name="Santos F.R."/>
            <person name="Vidigal T.H.D.A."/>
            <person name="Brescovit A.D."/>
            <person name="Santos A.J."/>
        </authorList>
    </citation>
    <scope>NUCLEOTIDE SEQUENCE</scope>
    <source>
        <tissue evidence="1">Shoot tissue taken approximately 20 cm above the soil surface</tissue>
    </source>
</reference>
<dbReference type="EMBL" id="GBRH01262994">
    <property type="protein sequence ID" value="JAD34901.1"/>
    <property type="molecule type" value="Transcribed_RNA"/>
</dbReference>
<proteinExistence type="predicted"/>
<accession>A0A0A8Z7X1</accession>
<reference evidence="1" key="2">
    <citation type="journal article" date="2015" name="Data Brief">
        <title>Shoot transcriptome of the giant reed, Arundo donax.</title>
        <authorList>
            <person name="Barrero R.A."/>
            <person name="Guerrero F.D."/>
            <person name="Moolhuijzen P."/>
            <person name="Goolsby J.A."/>
            <person name="Tidwell J."/>
            <person name="Bellgard S.E."/>
            <person name="Bellgard M.I."/>
        </authorList>
    </citation>
    <scope>NUCLEOTIDE SEQUENCE</scope>
    <source>
        <tissue evidence="1">Shoot tissue taken approximately 20 cm above the soil surface</tissue>
    </source>
</reference>
<name>A0A0A8Z7X1_ARUDO</name>
<dbReference type="AlphaFoldDB" id="A0A0A8Z7X1"/>
<organism evidence="1">
    <name type="scientific">Arundo donax</name>
    <name type="common">Giant reed</name>
    <name type="synonym">Donax arundinaceus</name>
    <dbReference type="NCBI Taxonomy" id="35708"/>
    <lineage>
        <taxon>Eukaryota</taxon>
        <taxon>Viridiplantae</taxon>
        <taxon>Streptophyta</taxon>
        <taxon>Embryophyta</taxon>
        <taxon>Tracheophyta</taxon>
        <taxon>Spermatophyta</taxon>
        <taxon>Magnoliopsida</taxon>
        <taxon>Liliopsida</taxon>
        <taxon>Poales</taxon>
        <taxon>Poaceae</taxon>
        <taxon>PACMAD clade</taxon>
        <taxon>Arundinoideae</taxon>
        <taxon>Arundineae</taxon>
        <taxon>Arundo</taxon>
    </lineage>
</organism>
<evidence type="ECO:0000313" key="1">
    <source>
        <dbReference type="EMBL" id="JAD34901.1"/>
    </source>
</evidence>
<protein>
    <submittedName>
        <fullName evidence="1">Uncharacterized protein</fullName>
    </submittedName>
</protein>
<sequence>MQMLNPCSFNSRAGVLDMLDE</sequence>